<comment type="caution">
    <text evidence="3">The sequence shown here is derived from an EMBL/GenBank/DDBJ whole genome shotgun (WGS) entry which is preliminary data.</text>
</comment>
<gene>
    <name evidence="3" type="ORF">CLV70_102452</name>
</gene>
<dbReference type="PROSITE" id="PS51257">
    <property type="entry name" value="PROKAR_LIPOPROTEIN"/>
    <property type="match status" value="1"/>
</dbReference>
<feature type="signal peptide" evidence="2">
    <location>
        <begin position="1"/>
        <end position="26"/>
    </location>
</feature>
<dbReference type="Proteomes" id="UP000239209">
    <property type="component" value="Unassembled WGS sequence"/>
</dbReference>
<accession>A0A2T0SFQ4</accession>
<evidence type="ECO:0000313" key="4">
    <source>
        <dbReference type="Proteomes" id="UP000239209"/>
    </source>
</evidence>
<dbReference type="OrthoDB" id="3391342at2"/>
<keyword evidence="2" id="KW-0732">Signal</keyword>
<organism evidence="3 4">
    <name type="scientific">Pseudosporangium ferrugineum</name>
    <dbReference type="NCBI Taxonomy" id="439699"/>
    <lineage>
        <taxon>Bacteria</taxon>
        <taxon>Bacillati</taxon>
        <taxon>Actinomycetota</taxon>
        <taxon>Actinomycetes</taxon>
        <taxon>Micromonosporales</taxon>
        <taxon>Micromonosporaceae</taxon>
        <taxon>Pseudosporangium</taxon>
    </lineage>
</organism>
<protein>
    <recommendedName>
        <fullName evidence="5">LppP/LprE lipoprotein</fullName>
    </recommendedName>
</protein>
<evidence type="ECO:0000256" key="1">
    <source>
        <dbReference type="SAM" id="MobiDB-lite"/>
    </source>
</evidence>
<proteinExistence type="predicted"/>
<reference evidence="3 4" key="1">
    <citation type="submission" date="2018-03" db="EMBL/GenBank/DDBJ databases">
        <title>Genomic Encyclopedia of Archaeal and Bacterial Type Strains, Phase II (KMG-II): from individual species to whole genera.</title>
        <authorList>
            <person name="Goeker M."/>
        </authorList>
    </citation>
    <scope>NUCLEOTIDE SEQUENCE [LARGE SCALE GENOMIC DNA]</scope>
    <source>
        <strain evidence="3 4">DSM 45348</strain>
    </source>
</reference>
<keyword evidence="4" id="KW-1185">Reference proteome</keyword>
<feature type="compositionally biased region" description="Low complexity" evidence="1">
    <location>
        <begin position="37"/>
        <end position="59"/>
    </location>
</feature>
<dbReference type="AlphaFoldDB" id="A0A2T0SFQ4"/>
<sequence>MPIRPLWSAKRTAIGTLLLVSATAGCGSEAPPTFVAAAPSATPSSAASPSSIGDAAPSPTAGNTRKAKPRTSKKSKAPSGGGTEFPGCADGDCKVAFSGSVEFSLRDWTVSAFLENGGVKARLTKPNGWGGGGGYLAGPGCALEIHADGGARLGCDRAPAKPKSGGYVVQLLKLDGRAATIRATLG</sequence>
<feature type="chain" id="PRO_5038640696" description="LppP/LprE lipoprotein" evidence="2">
    <location>
        <begin position="27"/>
        <end position="186"/>
    </location>
</feature>
<evidence type="ECO:0008006" key="5">
    <source>
        <dbReference type="Google" id="ProtNLM"/>
    </source>
</evidence>
<evidence type="ECO:0000256" key="2">
    <source>
        <dbReference type="SAM" id="SignalP"/>
    </source>
</evidence>
<dbReference type="RefSeq" id="WP_146163979.1">
    <property type="nucleotide sequence ID" value="NZ_PVZG01000002.1"/>
</dbReference>
<dbReference type="EMBL" id="PVZG01000002">
    <property type="protein sequence ID" value="PRY32241.1"/>
    <property type="molecule type" value="Genomic_DNA"/>
</dbReference>
<name>A0A2T0SFQ4_9ACTN</name>
<feature type="compositionally biased region" description="Basic residues" evidence="1">
    <location>
        <begin position="65"/>
        <end position="76"/>
    </location>
</feature>
<evidence type="ECO:0000313" key="3">
    <source>
        <dbReference type="EMBL" id="PRY32241.1"/>
    </source>
</evidence>
<feature type="region of interest" description="Disordered" evidence="1">
    <location>
        <begin position="37"/>
        <end position="83"/>
    </location>
</feature>